<sequence length="447" mass="49254">MAVEEYHPAPASSPPVESFKVEETVIDNYIEDDARSSVTNEFGHGKGGFMTAYFNVVCIVAGTGTLGLPQAFAQGGWLGILIMMLAFFMAVYSGIVIIRCLYYKPGHRLHDYKEVGKAAFGWYGYGIATTLHYLNLFGCPGLYLVLAGQNMIYLCKNTPAELTYPLWVIIFGVALLLPAISMRTLREVTAVSTIGAVCTAIAVFIVLIQAPMDRNAHPERVVITDGVVWSGFPTALATIAFSYGGINTYPHVEHALRKPHQWKWALATGLGTCTILYFMTAVPGYWAYGRETASPIYDSLPDYPNRTGRLIAIIVMTIHVVLAVPIYTTSFSLEFEKFAHVSDERFGRFGGWLARAVIRSATMAVLVILAIYVKHFNYFMALIGALSNCGLVFLLPVFCYLKLTGWRNKPYYELAFCALTIALGLVGCVYGTIDAVRGLITAFQNDH</sequence>
<protein>
    <recommendedName>
        <fullName evidence="9">Amino acid transporter transmembrane domain-containing protein</fullName>
    </recommendedName>
</protein>
<dbReference type="GO" id="GO:0015179">
    <property type="term" value="F:L-amino acid transmembrane transporter activity"/>
    <property type="evidence" value="ECO:0007669"/>
    <property type="project" value="TreeGrafter"/>
</dbReference>
<keyword evidence="11" id="KW-1185">Reference proteome</keyword>
<dbReference type="OrthoDB" id="40134at2759"/>
<comment type="caution">
    <text evidence="10">The sequence shown here is derived from an EMBL/GenBank/DDBJ whole genome shotgun (WGS) entry which is preliminary data.</text>
</comment>
<reference evidence="10" key="1">
    <citation type="submission" date="2020-01" db="EMBL/GenBank/DDBJ databases">
        <title>Genome Sequencing of Three Apophysomyces-Like Fungal Strains Confirms a Novel Fungal Genus in the Mucoromycota with divergent Burkholderia-like Endosymbiotic Bacteria.</title>
        <authorList>
            <person name="Stajich J.E."/>
            <person name="Macias A.M."/>
            <person name="Carter-House D."/>
            <person name="Lovett B."/>
            <person name="Kasson L.R."/>
            <person name="Berry K."/>
            <person name="Grigoriev I."/>
            <person name="Chang Y."/>
            <person name="Spatafora J."/>
            <person name="Kasson M.T."/>
        </authorList>
    </citation>
    <scope>NUCLEOTIDE SEQUENCE</scope>
    <source>
        <strain evidence="10">NRRL A-21654</strain>
    </source>
</reference>
<feature type="transmembrane region" description="Helical" evidence="8">
    <location>
        <begin position="122"/>
        <end position="144"/>
    </location>
</feature>
<accession>A0A8H7BQ51</accession>
<name>A0A8H7BQ51_9FUNG</name>
<dbReference type="GO" id="GO:0005774">
    <property type="term" value="C:vacuolar membrane"/>
    <property type="evidence" value="ECO:0007669"/>
    <property type="project" value="TreeGrafter"/>
</dbReference>
<keyword evidence="4 8" id="KW-0812">Transmembrane</keyword>
<keyword evidence="7 8" id="KW-0472">Membrane</keyword>
<dbReference type="Pfam" id="PF01490">
    <property type="entry name" value="Aa_trans"/>
    <property type="match status" value="1"/>
</dbReference>
<comment type="subcellular location">
    <subcellularLocation>
        <location evidence="1">Membrane</location>
        <topology evidence="1">Multi-pass membrane protein</topology>
    </subcellularLocation>
</comment>
<gene>
    <name evidence="10" type="ORF">EC973_007258</name>
</gene>
<feature type="transmembrane region" description="Helical" evidence="8">
    <location>
        <begin position="378"/>
        <end position="399"/>
    </location>
</feature>
<keyword evidence="3" id="KW-0813">Transport</keyword>
<evidence type="ECO:0000256" key="8">
    <source>
        <dbReference type="SAM" id="Phobius"/>
    </source>
</evidence>
<organism evidence="10 11">
    <name type="scientific">Apophysomyces ossiformis</name>
    <dbReference type="NCBI Taxonomy" id="679940"/>
    <lineage>
        <taxon>Eukaryota</taxon>
        <taxon>Fungi</taxon>
        <taxon>Fungi incertae sedis</taxon>
        <taxon>Mucoromycota</taxon>
        <taxon>Mucoromycotina</taxon>
        <taxon>Mucoromycetes</taxon>
        <taxon>Mucorales</taxon>
        <taxon>Mucorineae</taxon>
        <taxon>Mucoraceae</taxon>
        <taxon>Apophysomyces</taxon>
    </lineage>
</organism>
<evidence type="ECO:0000256" key="3">
    <source>
        <dbReference type="ARBA" id="ARBA00022448"/>
    </source>
</evidence>
<dbReference type="EMBL" id="JABAYA010000051">
    <property type="protein sequence ID" value="KAF7727702.1"/>
    <property type="molecule type" value="Genomic_DNA"/>
</dbReference>
<feature type="transmembrane region" description="Helical" evidence="8">
    <location>
        <begin position="78"/>
        <end position="102"/>
    </location>
</feature>
<dbReference type="InterPro" id="IPR013057">
    <property type="entry name" value="AA_transpt_TM"/>
</dbReference>
<feature type="transmembrane region" description="Helical" evidence="8">
    <location>
        <begin position="164"/>
        <end position="181"/>
    </location>
</feature>
<dbReference type="PANTHER" id="PTHR22950:SF692">
    <property type="entry name" value="TRANSMEMBRANE AMINO ACID TRANSPORTER FAMILY PROTEIN"/>
    <property type="match status" value="1"/>
</dbReference>
<dbReference type="Proteomes" id="UP000605846">
    <property type="component" value="Unassembled WGS sequence"/>
</dbReference>
<dbReference type="Gene3D" id="1.20.1740.10">
    <property type="entry name" value="Amino acid/polyamine transporter I"/>
    <property type="match status" value="1"/>
</dbReference>
<feature type="transmembrane region" description="Helical" evidence="8">
    <location>
        <begin position="264"/>
        <end position="288"/>
    </location>
</feature>
<feature type="transmembrane region" description="Helical" evidence="8">
    <location>
        <begin position="308"/>
        <end position="328"/>
    </location>
</feature>
<evidence type="ECO:0000256" key="6">
    <source>
        <dbReference type="ARBA" id="ARBA00022989"/>
    </source>
</evidence>
<keyword evidence="5" id="KW-0029">Amino-acid transport</keyword>
<dbReference type="AlphaFoldDB" id="A0A8H7BQ51"/>
<proteinExistence type="inferred from homology"/>
<evidence type="ECO:0000259" key="9">
    <source>
        <dbReference type="Pfam" id="PF01490"/>
    </source>
</evidence>
<feature type="transmembrane region" description="Helical" evidence="8">
    <location>
        <begin position="52"/>
        <end position="72"/>
    </location>
</feature>
<evidence type="ECO:0000256" key="7">
    <source>
        <dbReference type="ARBA" id="ARBA00023136"/>
    </source>
</evidence>
<feature type="transmembrane region" description="Helical" evidence="8">
    <location>
        <begin position="188"/>
        <end position="210"/>
    </location>
</feature>
<evidence type="ECO:0000313" key="10">
    <source>
        <dbReference type="EMBL" id="KAF7727702.1"/>
    </source>
</evidence>
<feature type="transmembrane region" description="Helical" evidence="8">
    <location>
        <begin position="411"/>
        <end position="433"/>
    </location>
</feature>
<feature type="transmembrane region" description="Helical" evidence="8">
    <location>
        <begin position="349"/>
        <end position="372"/>
    </location>
</feature>
<feature type="transmembrane region" description="Helical" evidence="8">
    <location>
        <begin position="222"/>
        <end position="243"/>
    </location>
</feature>
<keyword evidence="6 8" id="KW-1133">Transmembrane helix</keyword>
<evidence type="ECO:0000256" key="5">
    <source>
        <dbReference type="ARBA" id="ARBA00022970"/>
    </source>
</evidence>
<evidence type="ECO:0000256" key="1">
    <source>
        <dbReference type="ARBA" id="ARBA00004141"/>
    </source>
</evidence>
<evidence type="ECO:0000313" key="11">
    <source>
        <dbReference type="Proteomes" id="UP000605846"/>
    </source>
</evidence>
<evidence type="ECO:0000256" key="4">
    <source>
        <dbReference type="ARBA" id="ARBA00022692"/>
    </source>
</evidence>
<evidence type="ECO:0000256" key="2">
    <source>
        <dbReference type="ARBA" id="ARBA00008066"/>
    </source>
</evidence>
<feature type="domain" description="Amino acid transporter transmembrane" evidence="9">
    <location>
        <begin position="46"/>
        <end position="434"/>
    </location>
</feature>
<comment type="similarity">
    <text evidence="2">Belongs to the amino acid/polyamine transporter 2 family.</text>
</comment>
<dbReference type="PANTHER" id="PTHR22950">
    <property type="entry name" value="AMINO ACID TRANSPORTER"/>
    <property type="match status" value="1"/>
</dbReference>